<protein>
    <recommendedName>
        <fullName evidence="2">Zn(2)-C6 fungal-type domain-containing protein</fullName>
    </recommendedName>
</protein>
<feature type="domain" description="Zn(2)-C6 fungal-type" evidence="2">
    <location>
        <begin position="12"/>
        <end position="42"/>
    </location>
</feature>
<dbReference type="InterPro" id="IPR053157">
    <property type="entry name" value="Sterol_Uptake_Regulator"/>
</dbReference>
<name>A0A1B8GP73_9PEZI</name>
<reference evidence="4" key="2">
    <citation type="journal article" date="2018" name="Nat. Commun.">
        <title>Extreme sensitivity to ultraviolet light in the fungal pathogen causing white-nose syndrome of bats.</title>
        <authorList>
            <person name="Palmer J.M."/>
            <person name="Drees K.P."/>
            <person name="Foster J.T."/>
            <person name="Lindner D.L."/>
        </authorList>
    </citation>
    <scope>NUCLEOTIDE SEQUENCE [LARGE SCALE GENOMIC DNA]</scope>
    <source>
        <strain evidence="4">UAMH 10579</strain>
    </source>
</reference>
<dbReference type="GO" id="GO:0008270">
    <property type="term" value="F:zinc ion binding"/>
    <property type="evidence" value="ECO:0007669"/>
    <property type="project" value="InterPro"/>
</dbReference>
<dbReference type="SMART" id="SM00066">
    <property type="entry name" value="GAL4"/>
    <property type="match status" value="1"/>
</dbReference>
<dbReference type="STRING" id="342668.A0A1B8GP73"/>
<dbReference type="Gene3D" id="4.10.240.10">
    <property type="entry name" value="Zn(2)-C6 fungal-type DNA-binding domain"/>
    <property type="match status" value="1"/>
</dbReference>
<dbReference type="PROSITE" id="PS00463">
    <property type="entry name" value="ZN2_CY6_FUNGAL_1"/>
    <property type="match status" value="1"/>
</dbReference>
<keyword evidence="4" id="KW-1185">Reference proteome</keyword>
<keyword evidence="1" id="KW-0539">Nucleus</keyword>
<gene>
    <name evidence="3" type="ORF">VE01_04509</name>
</gene>
<proteinExistence type="predicted"/>
<sequence length="415" mass="46116">MLRRSHKKSWGGCLQCKRRHVKCDESRPSCVLCSMSGRDCSFSSQSQPSLDRLSASSGSPHEPIIRIHNNRSQSGIAIPDITPFTASSISNSGSPEGLSANNHHDPTLDETVNPMHMELLMHLLLEKEMFSLGIKVGDYSSNITIALKLGLKSPYLLHQLLAFSARHLAFLHPYRSASYLHQAVTLQTCAVSLFNAAWTDFDQSNCVEVLLFSSILGHHLLTDTLAKRDEGGLVPFITHYIQCVEVHRGIYTIARTVWPSLMDSELGPILSLTAEFTSRLPKGSHCQQIRELVDCSDGLGKEAKTACQIAIDYLQVGFDAVVADEETHGVRHQMIFSWTLLVPPELTDLFAAKQPEALVLLAYYAVLLHHGRNMWQVGDSGAYILGIVVEYLGPEWDRWLKYPHEMVASGLEDPT</sequence>
<evidence type="ECO:0000259" key="2">
    <source>
        <dbReference type="PROSITE" id="PS50048"/>
    </source>
</evidence>
<dbReference type="PROSITE" id="PS50048">
    <property type="entry name" value="ZN2_CY6_FUNGAL_2"/>
    <property type="match status" value="1"/>
</dbReference>
<dbReference type="EMBL" id="KV460221">
    <property type="protein sequence ID" value="OBT97610.2"/>
    <property type="molecule type" value="Genomic_DNA"/>
</dbReference>
<dbReference type="SUPFAM" id="SSF57701">
    <property type="entry name" value="Zn2/Cys6 DNA-binding domain"/>
    <property type="match status" value="1"/>
</dbReference>
<dbReference type="InterPro" id="IPR001138">
    <property type="entry name" value="Zn2Cys6_DnaBD"/>
</dbReference>
<dbReference type="GeneID" id="28837895"/>
<evidence type="ECO:0000313" key="3">
    <source>
        <dbReference type="EMBL" id="OBT97610.2"/>
    </source>
</evidence>
<dbReference type="PANTHER" id="PTHR47784">
    <property type="entry name" value="STEROL UPTAKE CONTROL PROTEIN 2"/>
    <property type="match status" value="1"/>
</dbReference>
<reference evidence="3 4" key="1">
    <citation type="submission" date="2016-03" db="EMBL/GenBank/DDBJ databases">
        <title>Comparative genomics of Pseudogymnoascus destructans, the fungus causing white-nose syndrome of bats.</title>
        <authorList>
            <person name="Palmer J.M."/>
            <person name="Drees K.P."/>
            <person name="Foster J.T."/>
            <person name="Lindner D.L."/>
        </authorList>
    </citation>
    <scope>NUCLEOTIDE SEQUENCE [LARGE SCALE GENOMIC DNA]</scope>
    <source>
        <strain evidence="3 4">UAMH 10579</strain>
    </source>
</reference>
<dbReference type="PANTHER" id="PTHR47784:SF4">
    <property type="entry name" value="ZN(II)2CYS6 TRANSCRIPTION FACTOR (EUROFUNG)"/>
    <property type="match status" value="1"/>
</dbReference>
<organism evidence="3 4">
    <name type="scientific">Pseudogymnoascus verrucosus</name>
    <dbReference type="NCBI Taxonomy" id="342668"/>
    <lineage>
        <taxon>Eukaryota</taxon>
        <taxon>Fungi</taxon>
        <taxon>Dikarya</taxon>
        <taxon>Ascomycota</taxon>
        <taxon>Pezizomycotina</taxon>
        <taxon>Leotiomycetes</taxon>
        <taxon>Thelebolales</taxon>
        <taxon>Thelebolaceae</taxon>
        <taxon>Pseudogymnoascus</taxon>
    </lineage>
</organism>
<evidence type="ECO:0000313" key="4">
    <source>
        <dbReference type="Proteomes" id="UP000091956"/>
    </source>
</evidence>
<dbReference type="InterPro" id="IPR036864">
    <property type="entry name" value="Zn2-C6_fun-type_DNA-bd_sf"/>
</dbReference>
<dbReference type="AlphaFoldDB" id="A0A1B8GP73"/>
<dbReference type="GO" id="GO:0001228">
    <property type="term" value="F:DNA-binding transcription activator activity, RNA polymerase II-specific"/>
    <property type="evidence" value="ECO:0007669"/>
    <property type="project" value="TreeGrafter"/>
</dbReference>
<dbReference type="CDD" id="cd00067">
    <property type="entry name" value="GAL4"/>
    <property type="match status" value="1"/>
</dbReference>
<dbReference type="Pfam" id="PF00172">
    <property type="entry name" value="Zn_clus"/>
    <property type="match status" value="1"/>
</dbReference>
<dbReference type="Proteomes" id="UP000091956">
    <property type="component" value="Unassembled WGS sequence"/>
</dbReference>
<accession>A0A1B8GP73</accession>
<evidence type="ECO:0000256" key="1">
    <source>
        <dbReference type="ARBA" id="ARBA00023242"/>
    </source>
</evidence>
<dbReference type="RefSeq" id="XP_018131343.2">
    <property type="nucleotide sequence ID" value="XM_018273981.2"/>
</dbReference>